<gene>
    <name evidence="1" type="ORF">AVEN_221491_1</name>
</gene>
<dbReference type="OrthoDB" id="6611281at2759"/>
<dbReference type="PANTHER" id="PTHR47326">
    <property type="entry name" value="TRANSPOSABLE ELEMENT TC3 TRANSPOSASE-LIKE PROTEIN"/>
    <property type="match status" value="1"/>
</dbReference>
<keyword evidence="2" id="KW-1185">Reference proteome</keyword>
<dbReference type="GO" id="GO:0003676">
    <property type="term" value="F:nucleic acid binding"/>
    <property type="evidence" value="ECO:0007669"/>
    <property type="project" value="InterPro"/>
</dbReference>
<evidence type="ECO:0000313" key="2">
    <source>
        <dbReference type="Proteomes" id="UP000499080"/>
    </source>
</evidence>
<reference evidence="1 2" key="1">
    <citation type="journal article" date="2019" name="Sci. Rep.">
        <title>Orb-weaving spider Araneus ventricosus genome elucidates the spidroin gene catalogue.</title>
        <authorList>
            <person name="Kono N."/>
            <person name="Nakamura H."/>
            <person name="Ohtoshi R."/>
            <person name="Moran D.A.P."/>
            <person name="Shinohara A."/>
            <person name="Yoshida Y."/>
            <person name="Fujiwara M."/>
            <person name="Mori M."/>
            <person name="Tomita M."/>
            <person name="Arakawa K."/>
        </authorList>
    </citation>
    <scope>NUCLEOTIDE SEQUENCE [LARGE SCALE GENOMIC DNA]</scope>
</reference>
<name>A0A4Y2DZX2_ARAVE</name>
<organism evidence="1 2">
    <name type="scientific">Araneus ventricosus</name>
    <name type="common">Orbweaver spider</name>
    <name type="synonym">Epeira ventricosa</name>
    <dbReference type="NCBI Taxonomy" id="182803"/>
    <lineage>
        <taxon>Eukaryota</taxon>
        <taxon>Metazoa</taxon>
        <taxon>Ecdysozoa</taxon>
        <taxon>Arthropoda</taxon>
        <taxon>Chelicerata</taxon>
        <taxon>Arachnida</taxon>
        <taxon>Araneae</taxon>
        <taxon>Araneomorphae</taxon>
        <taxon>Entelegynae</taxon>
        <taxon>Araneoidea</taxon>
        <taxon>Araneidae</taxon>
        <taxon>Araneus</taxon>
    </lineage>
</organism>
<dbReference type="Proteomes" id="UP000499080">
    <property type="component" value="Unassembled WGS sequence"/>
</dbReference>
<evidence type="ECO:0000313" key="1">
    <source>
        <dbReference type="EMBL" id="GBM22420.1"/>
    </source>
</evidence>
<comment type="caution">
    <text evidence="1">The sequence shown here is derived from an EMBL/GenBank/DDBJ whole genome shotgun (WGS) entry which is preliminary data.</text>
</comment>
<dbReference type="EMBL" id="BGPR01000480">
    <property type="protein sequence ID" value="GBM22420.1"/>
    <property type="molecule type" value="Genomic_DNA"/>
</dbReference>
<proteinExistence type="predicted"/>
<dbReference type="InterPro" id="IPR036397">
    <property type="entry name" value="RNaseH_sf"/>
</dbReference>
<accession>A0A4Y2DZX2</accession>
<dbReference type="Gene3D" id="3.30.420.10">
    <property type="entry name" value="Ribonuclease H-like superfamily/Ribonuclease H"/>
    <property type="match status" value="1"/>
</dbReference>
<dbReference type="PANTHER" id="PTHR47326:SF1">
    <property type="entry name" value="HTH PSQ-TYPE DOMAIN-CONTAINING PROTEIN"/>
    <property type="match status" value="1"/>
</dbReference>
<dbReference type="AlphaFoldDB" id="A0A4Y2DZX2"/>
<protein>
    <submittedName>
        <fullName evidence="1">Uncharacterized protein</fullName>
    </submittedName>
</protein>
<sequence length="286" mass="32942">MAPSTMQEKAYCVLELAETSSVSVVQRHFHTKFGKEPPHRHNIVRWVKQLEVTGCLCKKKSPGRTPANTEVVETIRESFLRSPSKSTRLASAELQVPHIAVWRVLRKGLQFKPYAFQMVQALKPSDKSMRKEFCVDFQAKLEEDGFANRFEFTDEATFHLCGKVNRHNLRFGGTESPHRTIEYQRDSPKVNVFCAITNRCVFGPFFFMEKSITGYIFQDMLSEWLFPQLEEVVSDFILQVDGAAPHWHNNVREYLSDRRPHRWIGSAGANDMSLLCWPARSSDLTP</sequence>